<dbReference type="Gene3D" id="1.10.8.60">
    <property type="match status" value="1"/>
</dbReference>
<dbReference type="AlphaFoldDB" id="A0A166BAX8"/>
<dbReference type="STRING" id="1314781.A0A166BAX8"/>
<evidence type="ECO:0000313" key="8">
    <source>
        <dbReference type="EMBL" id="KZV99519.1"/>
    </source>
</evidence>
<dbReference type="SMART" id="SM00382">
    <property type="entry name" value="AAA"/>
    <property type="match status" value="1"/>
</dbReference>
<proteinExistence type="inferred from homology"/>
<dbReference type="InterPro" id="IPR003593">
    <property type="entry name" value="AAA+_ATPase"/>
</dbReference>
<dbReference type="InParanoid" id="A0A166BAX8"/>
<dbReference type="PROSITE" id="PS00674">
    <property type="entry name" value="AAA"/>
    <property type="match status" value="1"/>
</dbReference>
<name>A0A166BAX8_EXIGL</name>
<dbReference type="Proteomes" id="UP000077266">
    <property type="component" value="Unassembled WGS sequence"/>
</dbReference>
<gene>
    <name evidence="8" type="ORF">EXIGLDRAFT_605718</name>
</gene>
<dbReference type="OrthoDB" id="39734at2759"/>
<reference evidence="8 9" key="1">
    <citation type="journal article" date="2016" name="Mol. Biol. Evol.">
        <title>Comparative Genomics of Early-Diverging Mushroom-Forming Fungi Provides Insights into the Origins of Lignocellulose Decay Capabilities.</title>
        <authorList>
            <person name="Nagy L.G."/>
            <person name="Riley R."/>
            <person name="Tritt A."/>
            <person name="Adam C."/>
            <person name="Daum C."/>
            <person name="Floudas D."/>
            <person name="Sun H."/>
            <person name="Yadav J.S."/>
            <person name="Pangilinan J."/>
            <person name="Larsson K.H."/>
            <person name="Matsuura K."/>
            <person name="Barry K."/>
            <person name="Labutti K."/>
            <person name="Kuo R."/>
            <person name="Ohm R.A."/>
            <person name="Bhattacharya S.S."/>
            <person name="Shirouzu T."/>
            <person name="Yoshinaga Y."/>
            <person name="Martin F.M."/>
            <person name="Grigoriev I.V."/>
            <person name="Hibbett D.S."/>
        </authorList>
    </citation>
    <scope>NUCLEOTIDE SEQUENCE [LARGE SCALE GENOMIC DNA]</scope>
    <source>
        <strain evidence="8 9">HHB12029</strain>
    </source>
</reference>
<dbReference type="Gene3D" id="3.40.50.300">
    <property type="entry name" value="P-loop containing nucleotide triphosphate hydrolases"/>
    <property type="match status" value="1"/>
</dbReference>
<evidence type="ECO:0000256" key="4">
    <source>
        <dbReference type="ARBA" id="ARBA00022840"/>
    </source>
</evidence>
<keyword evidence="4 6" id="KW-0067">ATP-binding</keyword>
<keyword evidence="3" id="KW-1000">Mitochondrion outer membrane</keyword>
<dbReference type="InterPro" id="IPR041569">
    <property type="entry name" value="AAA_lid_3"/>
</dbReference>
<dbReference type="PANTHER" id="PTHR45644:SF56">
    <property type="entry name" value="AAA ATPASE, PUTATIVE (AFU_ORTHOLOGUE AFUA_2G12920)-RELATED"/>
    <property type="match status" value="1"/>
</dbReference>
<keyword evidence="3" id="KW-0472">Membrane</keyword>
<dbReference type="InterPro" id="IPR027417">
    <property type="entry name" value="P-loop_NTPase"/>
</dbReference>
<keyword evidence="2 6" id="KW-0547">Nucleotide-binding</keyword>
<dbReference type="Pfam" id="PF00004">
    <property type="entry name" value="AAA"/>
    <property type="match status" value="1"/>
</dbReference>
<keyword evidence="5" id="KW-0496">Mitochondrion</keyword>
<dbReference type="EMBL" id="KV425909">
    <property type="protein sequence ID" value="KZV99519.1"/>
    <property type="molecule type" value="Genomic_DNA"/>
</dbReference>
<evidence type="ECO:0000256" key="5">
    <source>
        <dbReference type="ARBA" id="ARBA00023128"/>
    </source>
</evidence>
<evidence type="ECO:0000256" key="6">
    <source>
        <dbReference type="RuleBase" id="RU003651"/>
    </source>
</evidence>
<evidence type="ECO:0000256" key="2">
    <source>
        <dbReference type="ARBA" id="ARBA00022741"/>
    </source>
</evidence>
<keyword evidence="9" id="KW-1185">Reference proteome</keyword>
<feature type="domain" description="AAA+ ATPase" evidence="7">
    <location>
        <begin position="24"/>
        <end position="162"/>
    </location>
</feature>
<evidence type="ECO:0000313" key="9">
    <source>
        <dbReference type="Proteomes" id="UP000077266"/>
    </source>
</evidence>
<dbReference type="Pfam" id="PF17862">
    <property type="entry name" value="AAA_lid_3"/>
    <property type="match status" value="1"/>
</dbReference>
<dbReference type="InterPro" id="IPR003959">
    <property type="entry name" value="ATPase_AAA_core"/>
</dbReference>
<evidence type="ECO:0000256" key="1">
    <source>
        <dbReference type="ARBA" id="ARBA00004572"/>
    </source>
</evidence>
<dbReference type="GO" id="GO:0005741">
    <property type="term" value="C:mitochondrial outer membrane"/>
    <property type="evidence" value="ECO:0007669"/>
    <property type="project" value="UniProtKB-SubCell"/>
</dbReference>
<dbReference type="PANTHER" id="PTHR45644">
    <property type="entry name" value="AAA ATPASE, PUTATIVE (AFU_ORTHOLOGUE AFUA_2G12920)-RELATED-RELATED"/>
    <property type="match status" value="1"/>
</dbReference>
<sequence length="269" mass="28910">LRSVVSLPLLYPEAYSTGILGRESMAGVLLYGPPGTGKTMLCRALAKESGARMLQIQASSIRSMWHSEDEKLIHATFTLARRLGPCVIFIDEVDALFGSRGSGTSIHKQTLTEFLQEMDGLKSGSENKASSVIVVGATNRPQDLDDAILRRLPRRVLVDLPTAVQREKIIRSYLAGEDTDASVDISSLAERTVAYSGSDLKHLVFSAALAAFKDTLPHTWGPSSAVKKLPGRVIGLHHFEQALKEIVASASVNMAGIAALRKWGGSSGV</sequence>
<evidence type="ECO:0000259" key="7">
    <source>
        <dbReference type="SMART" id="SM00382"/>
    </source>
</evidence>
<dbReference type="InterPro" id="IPR051701">
    <property type="entry name" value="Mito_OM_Translocase_MSP1"/>
</dbReference>
<dbReference type="InterPro" id="IPR003960">
    <property type="entry name" value="ATPase_AAA_CS"/>
</dbReference>
<dbReference type="GO" id="GO:0005524">
    <property type="term" value="F:ATP binding"/>
    <property type="evidence" value="ECO:0007669"/>
    <property type="project" value="UniProtKB-KW"/>
</dbReference>
<dbReference type="SUPFAM" id="SSF52540">
    <property type="entry name" value="P-loop containing nucleoside triphosphate hydrolases"/>
    <property type="match status" value="1"/>
</dbReference>
<organism evidence="8 9">
    <name type="scientific">Exidia glandulosa HHB12029</name>
    <dbReference type="NCBI Taxonomy" id="1314781"/>
    <lineage>
        <taxon>Eukaryota</taxon>
        <taxon>Fungi</taxon>
        <taxon>Dikarya</taxon>
        <taxon>Basidiomycota</taxon>
        <taxon>Agaricomycotina</taxon>
        <taxon>Agaricomycetes</taxon>
        <taxon>Auriculariales</taxon>
        <taxon>Exidiaceae</taxon>
        <taxon>Exidia</taxon>
    </lineage>
</organism>
<comment type="similarity">
    <text evidence="6">Belongs to the AAA ATPase family.</text>
</comment>
<evidence type="ECO:0000256" key="3">
    <source>
        <dbReference type="ARBA" id="ARBA00022787"/>
    </source>
</evidence>
<comment type="subcellular location">
    <subcellularLocation>
        <location evidence="1">Mitochondrion outer membrane</location>
        <topology evidence="1">Single-pass membrane protein</topology>
    </subcellularLocation>
</comment>
<dbReference type="GO" id="GO:0016887">
    <property type="term" value="F:ATP hydrolysis activity"/>
    <property type="evidence" value="ECO:0007669"/>
    <property type="project" value="InterPro"/>
</dbReference>
<accession>A0A166BAX8</accession>
<protein>
    <submittedName>
        <fullName evidence="8">AAA-domain-containing protein</fullName>
    </submittedName>
</protein>
<feature type="non-terminal residue" evidence="8">
    <location>
        <position position="1"/>
    </location>
</feature>